<dbReference type="RefSeq" id="WP_167981094.1">
    <property type="nucleotide sequence ID" value="NZ_JAATEJ010000001.1"/>
</dbReference>
<organism evidence="1 2">
    <name type="scientific">Actinacidiphila epipremni</name>
    <dbReference type="NCBI Taxonomy" id="2053013"/>
    <lineage>
        <taxon>Bacteria</taxon>
        <taxon>Bacillati</taxon>
        <taxon>Actinomycetota</taxon>
        <taxon>Actinomycetes</taxon>
        <taxon>Kitasatosporales</taxon>
        <taxon>Streptomycetaceae</taxon>
        <taxon>Actinacidiphila</taxon>
    </lineage>
</organism>
<name>A0ABX0ZEN6_9ACTN</name>
<comment type="caution">
    <text evidence="1">The sequence shown here is derived from an EMBL/GenBank/DDBJ whole genome shotgun (WGS) entry which is preliminary data.</text>
</comment>
<accession>A0ABX0ZEN6</accession>
<reference evidence="1 2" key="1">
    <citation type="submission" date="2020-03" db="EMBL/GenBank/DDBJ databases">
        <title>WGS of actinomycetes isolated from Thailand.</title>
        <authorList>
            <person name="Thawai C."/>
        </authorList>
    </citation>
    <scope>NUCLEOTIDE SEQUENCE [LARGE SCALE GENOMIC DNA]</scope>
    <source>
        <strain evidence="1 2">PRB2-1</strain>
    </source>
</reference>
<evidence type="ECO:0000313" key="2">
    <source>
        <dbReference type="Proteomes" id="UP000734511"/>
    </source>
</evidence>
<dbReference type="Proteomes" id="UP000734511">
    <property type="component" value="Unassembled WGS sequence"/>
</dbReference>
<protein>
    <submittedName>
        <fullName evidence="1">Uncharacterized protein</fullName>
    </submittedName>
</protein>
<gene>
    <name evidence="1" type="ORF">HCN08_02335</name>
</gene>
<proteinExistence type="predicted"/>
<dbReference type="EMBL" id="JAATEJ010000001">
    <property type="protein sequence ID" value="NJP42258.1"/>
    <property type="molecule type" value="Genomic_DNA"/>
</dbReference>
<sequence length="72" mass="7904">MPVQDHQQAAVDGHQAAGELRRLLTDLGADPELVQRVSGWADLGEHGYVYVPPLPVEVVEHLTRLLPEGAVW</sequence>
<keyword evidence="2" id="KW-1185">Reference proteome</keyword>
<evidence type="ECO:0000313" key="1">
    <source>
        <dbReference type="EMBL" id="NJP42258.1"/>
    </source>
</evidence>